<evidence type="ECO:0000313" key="4">
    <source>
        <dbReference type="Proteomes" id="UP000011087"/>
    </source>
</evidence>
<dbReference type="HOGENOM" id="CLU_005527_0_0_1"/>
<protein>
    <submittedName>
        <fullName evidence="2 3">Uncharacterized protein</fullName>
    </submittedName>
</protein>
<keyword evidence="1" id="KW-1133">Transmembrane helix</keyword>
<feature type="transmembrane region" description="Helical" evidence="1">
    <location>
        <begin position="170"/>
        <end position="189"/>
    </location>
</feature>
<feature type="transmembrane region" description="Helical" evidence="1">
    <location>
        <begin position="73"/>
        <end position="96"/>
    </location>
</feature>
<reference evidence="3" key="3">
    <citation type="submission" date="2016-03" db="UniProtKB">
        <authorList>
            <consortium name="EnsemblProtists"/>
        </authorList>
    </citation>
    <scope>IDENTIFICATION</scope>
</reference>
<feature type="transmembrane region" description="Helical" evidence="1">
    <location>
        <begin position="907"/>
        <end position="926"/>
    </location>
</feature>
<organism evidence="2">
    <name type="scientific">Guillardia theta (strain CCMP2712)</name>
    <name type="common">Cryptophyte</name>
    <dbReference type="NCBI Taxonomy" id="905079"/>
    <lineage>
        <taxon>Eukaryota</taxon>
        <taxon>Cryptophyceae</taxon>
        <taxon>Pyrenomonadales</taxon>
        <taxon>Geminigeraceae</taxon>
        <taxon>Guillardia</taxon>
    </lineage>
</organism>
<gene>
    <name evidence="2" type="ORF">GUITHDRAFT_104621</name>
</gene>
<dbReference type="EMBL" id="JH992981">
    <property type="protein sequence ID" value="EKX49659.1"/>
    <property type="molecule type" value="Genomic_DNA"/>
</dbReference>
<feature type="transmembrane region" description="Helical" evidence="1">
    <location>
        <begin position="829"/>
        <end position="853"/>
    </location>
</feature>
<feature type="transmembrane region" description="Helical" evidence="1">
    <location>
        <begin position="195"/>
        <end position="214"/>
    </location>
</feature>
<evidence type="ECO:0000313" key="2">
    <source>
        <dbReference type="EMBL" id="EKX49659.1"/>
    </source>
</evidence>
<proteinExistence type="predicted"/>
<dbReference type="KEGG" id="gtt:GUITHDRAFT_104621"/>
<evidence type="ECO:0000313" key="3">
    <source>
        <dbReference type="EnsemblProtists" id="EKX49659"/>
    </source>
</evidence>
<reference evidence="4" key="2">
    <citation type="submission" date="2012-11" db="EMBL/GenBank/DDBJ databases">
        <authorList>
            <person name="Kuo A."/>
            <person name="Curtis B.A."/>
            <person name="Tanifuji G."/>
            <person name="Burki F."/>
            <person name="Gruber A."/>
            <person name="Irimia M."/>
            <person name="Maruyama S."/>
            <person name="Arias M.C."/>
            <person name="Ball S.G."/>
            <person name="Gile G.H."/>
            <person name="Hirakawa Y."/>
            <person name="Hopkins J.F."/>
            <person name="Rensing S.A."/>
            <person name="Schmutz J."/>
            <person name="Symeonidi A."/>
            <person name="Elias M."/>
            <person name="Eveleigh R.J."/>
            <person name="Herman E.K."/>
            <person name="Klute M.J."/>
            <person name="Nakayama T."/>
            <person name="Obornik M."/>
            <person name="Reyes-Prieto A."/>
            <person name="Armbrust E.V."/>
            <person name="Aves S.J."/>
            <person name="Beiko R.G."/>
            <person name="Coutinho P."/>
            <person name="Dacks J.B."/>
            <person name="Durnford D.G."/>
            <person name="Fast N.M."/>
            <person name="Green B.R."/>
            <person name="Grisdale C."/>
            <person name="Hempe F."/>
            <person name="Henrissat B."/>
            <person name="Hoppner M.P."/>
            <person name="Ishida K.-I."/>
            <person name="Kim E."/>
            <person name="Koreny L."/>
            <person name="Kroth P.G."/>
            <person name="Liu Y."/>
            <person name="Malik S.-B."/>
            <person name="Maier U.G."/>
            <person name="McRose D."/>
            <person name="Mock T."/>
            <person name="Neilson J.A."/>
            <person name="Onodera N.T."/>
            <person name="Poole A.M."/>
            <person name="Pritham E.J."/>
            <person name="Richards T.A."/>
            <person name="Rocap G."/>
            <person name="Roy S.W."/>
            <person name="Sarai C."/>
            <person name="Schaack S."/>
            <person name="Shirato S."/>
            <person name="Slamovits C.H."/>
            <person name="Spencer D.F."/>
            <person name="Suzuki S."/>
            <person name="Worden A.Z."/>
            <person name="Zauner S."/>
            <person name="Barry K."/>
            <person name="Bell C."/>
            <person name="Bharti A.K."/>
            <person name="Crow J.A."/>
            <person name="Grimwood J."/>
            <person name="Kramer R."/>
            <person name="Lindquist E."/>
            <person name="Lucas S."/>
            <person name="Salamov A."/>
            <person name="McFadden G.I."/>
            <person name="Lane C.E."/>
            <person name="Keeling P.J."/>
            <person name="Gray M.W."/>
            <person name="Grigoriev I.V."/>
            <person name="Archibald J.M."/>
        </authorList>
    </citation>
    <scope>NUCLEOTIDE SEQUENCE</scope>
    <source>
        <strain evidence="4">CCMP2712</strain>
    </source>
</reference>
<feature type="transmembrane region" description="Helical" evidence="1">
    <location>
        <begin position="860"/>
        <end position="876"/>
    </location>
</feature>
<keyword evidence="1" id="KW-0812">Transmembrane</keyword>
<name>L1JN01_GUITC</name>
<dbReference type="EnsemblProtists" id="EKX49659">
    <property type="protein sequence ID" value="EKX49659"/>
    <property type="gene ID" value="GUITHDRAFT_104621"/>
</dbReference>
<keyword evidence="4" id="KW-1185">Reference proteome</keyword>
<accession>L1JN01</accession>
<sequence length="1257" mass="142743">MEIDSLPQTPMNNDNSCSQQDPIRLLDAQLKEHFTLLYMLEPGDHLNSKLGLQDLYKKSLLSTFFYREPLTALYAHTMFQAISFIVGCYLVVNAYLMSMPYHDYPHRLVKVNTDLIQTPYQRNPTWIDFSLASCAWDENLHFVLLEVQGFALILSAMFAYYGGTRAPKRIIAYSGLIDGIGNLILYIGSNGNSSNFAAYDCLVSFFVTIFIFPCPILFMEAFVLELIEASLCIRVIAHGLNKTFRVYLLVTLGLFTLALVKKISRKATASKEMKEDAAQFDSAWQTIRARPEVQALLQETDRVLNDFFAVYPTKSIPNCKHTFMMPTSLMEQPSAGKLSRRSSRSSKIHPIDSMISISVSSFTDSVPSFPVQNLDQLYARSVVVLPIFLRKVIAIGSDWRGYCCNEHANNSGKEYVPYKDLDKSSPVVENVYFSSIKNVQRSVEKILTFLNGDVSQLTDVVRQSIFFDNLEDLNGALKQIMEDHEIEVVFIRNRLSCACSGYRDITINICFIHDVAIQTNLLGHICEIRLALMEMHSLISPAKHQEYLHRKLVLQSRRIDRGRGSNFLLLIKQGRKFLQTFSFFMQARIRSEASSGAAIAAQSPLLIAGKGMLPGGFLDYLIHSAEAGVQDAKTASVMFSSRPLSNVIRKRLFQVALIATGVIMIASWIVNKNLAIVTLWKNRRYDVSHARITVLRVRSPHVKNASITGVGFLKDCERFNPTLVASRGTQFFYSFDRQVVVNGWEFYTGSSNSSFSHDPLALEMHVSDESLEVDPTALSEARWTLISKFDCALSSTTELCHSQVANITRTRNQRYHFDLRISWEAVGEIIGMVLRLTATFGTAALACAGFIFLGKTASASAFHVAGVVDIVIAVFTPLDTLGFWQSFLWGVLELGYGLVMQFKEEHTLTLMPVFCVAGSFMNTLLIDLREGHLSITLVTLRPNHTFLFFAWLLFYVWRQYLLFQSFKKIERDIQQYHQLWKEVARDPVNLAELNDIVAKIEVQASVVQHLPRSSTAGSLRRTPIGLENSRRGGTSQRRPSLIQRGSNLSSIIEVTRTVTFVPWHLKIDSLEQLYAQALVIQPVFFEKMKELGSRCECLFLVDEEVGGGKRYISWAETIEDPESRALIRRPVLKSVHRAIQKVVRSYNGDVSRLMDIVRYALVFEDIVKLKQAVEIIRDDPAIYIARVKNRFDQSYISMKSGGYRDICLNIRVSNDYTRKFFVDNHLCELQLVLKSFMDLRSEKGHKNYRVFRDQRCE</sequence>
<dbReference type="AlphaFoldDB" id="L1JN01"/>
<keyword evidence="1" id="KW-0472">Membrane</keyword>
<dbReference type="PaxDb" id="55529-EKX49659"/>
<feature type="transmembrane region" description="Helical" evidence="1">
    <location>
        <begin position="140"/>
        <end position="163"/>
    </location>
</feature>
<feature type="transmembrane region" description="Helical" evidence="1">
    <location>
        <begin position="246"/>
        <end position="264"/>
    </location>
</feature>
<dbReference type="GeneID" id="17306292"/>
<dbReference type="Proteomes" id="UP000011087">
    <property type="component" value="Unassembled WGS sequence"/>
</dbReference>
<reference evidence="2 4" key="1">
    <citation type="journal article" date="2012" name="Nature">
        <title>Algal genomes reveal evolutionary mosaicism and the fate of nucleomorphs.</title>
        <authorList>
            <consortium name="DOE Joint Genome Institute"/>
            <person name="Curtis B.A."/>
            <person name="Tanifuji G."/>
            <person name="Burki F."/>
            <person name="Gruber A."/>
            <person name="Irimia M."/>
            <person name="Maruyama S."/>
            <person name="Arias M.C."/>
            <person name="Ball S.G."/>
            <person name="Gile G.H."/>
            <person name="Hirakawa Y."/>
            <person name="Hopkins J.F."/>
            <person name="Kuo A."/>
            <person name="Rensing S.A."/>
            <person name="Schmutz J."/>
            <person name="Symeonidi A."/>
            <person name="Elias M."/>
            <person name="Eveleigh R.J."/>
            <person name="Herman E.K."/>
            <person name="Klute M.J."/>
            <person name="Nakayama T."/>
            <person name="Obornik M."/>
            <person name="Reyes-Prieto A."/>
            <person name="Armbrust E.V."/>
            <person name="Aves S.J."/>
            <person name="Beiko R.G."/>
            <person name="Coutinho P."/>
            <person name="Dacks J.B."/>
            <person name="Durnford D.G."/>
            <person name="Fast N.M."/>
            <person name="Green B.R."/>
            <person name="Grisdale C.J."/>
            <person name="Hempel F."/>
            <person name="Henrissat B."/>
            <person name="Hoppner M.P."/>
            <person name="Ishida K."/>
            <person name="Kim E."/>
            <person name="Koreny L."/>
            <person name="Kroth P.G."/>
            <person name="Liu Y."/>
            <person name="Malik S.B."/>
            <person name="Maier U.G."/>
            <person name="McRose D."/>
            <person name="Mock T."/>
            <person name="Neilson J.A."/>
            <person name="Onodera N.T."/>
            <person name="Poole A.M."/>
            <person name="Pritham E.J."/>
            <person name="Richards T.A."/>
            <person name="Rocap G."/>
            <person name="Roy S.W."/>
            <person name="Sarai C."/>
            <person name="Schaack S."/>
            <person name="Shirato S."/>
            <person name="Slamovits C.H."/>
            <person name="Spencer D.F."/>
            <person name="Suzuki S."/>
            <person name="Worden A.Z."/>
            <person name="Zauner S."/>
            <person name="Barry K."/>
            <person name="Bell C."/>
            <person name="Bharti A.K."/>
            <person name="Crow J.A."/>
            <person name="Grimwood J."/>
            <person name="Kramer R."/>
            <person name="Lindquist E."/>
            <person name="Lucas S."/>
            <person name="Salamov A."/>
            <person name="McFadden G.I."/>
            <person name="Lane C.E."/>
            <person name="Keeling P.J."/>
            <person name="Gray M.W."/>
            <person name="Grigoriev I.V."/>
            <person name="Archibald J.M."/>
        </authorList>
    </citation>
    <scope>NUCLEOTIDE SEQUENCE</scope>
    <source>
        <strain evidence="2 4">CCMP2712</strain>
    </source>
</reference>
<evidence type="ECO:0000256" key="1">
    <source>
        <dbReference type="SAM" id="Phobius"/>
    </source>
</evidence>
<dbReference type="eggNOG" id="ENOG502SUH0">
    <property type="taxonomic scope" value="Eukaryota"/>
</dbReference>
<dbReference type="RefSeq" id="XP_005836639.1">
    <property type="nucleotide sequence ID" value="XM_005836582.1"/>
</dbReference>